<dbReference type="FunCoup" id="A0A804JH39">
    <property type="interactions" value="623"/>
</dbReference>
<dbReference type="FunFam" id="3.30.70.330:FF:000789">
    <property type="entry name" value="RNA binding protein"/>
    <property type="match status" value="1"/>
</dbReference>
<dbReference type="OrthoDB" id="439808at2759"/>
<evidence type="ECO:0000313" key="5">
    <source>
        <dbReference type="Proteomes" id="UP000012960"/>
    </source>
</evidence>
<dbReference type="InParanoid" id="A0A804JH39"/>
<dbReference type="GeneID" id="103987886"/>
<dbReference type="Pfam" id="PF00076">
    <property type="entry name" value="RRM_1"/>
    <property type="match status" value="1"/>
</dbReference>
<evidence type="ECO:0000256" key="1">
    <source>
        <dbReference type="ARBA" id="ARBA00022884"/>
    </source>
</evidence>
<dbReference type="SUPFAM" id="SSF54928">
    <property type="entry name" value="RNA-binding domain, RBD"/>
    <property type="match status" value="1"/>
</dbReference>
<evidence type="ECO:0000256" key="2">
    <source>
        <dbReference type="PROSITE-ProRule" id="PRU00176"/>
    </source>
</evidence>
<evidence type="ECO:0000313" key="4">
    <source>
        <dbReference type="EnsemblPlants" id="Ma06_p16880.1"/>
    </source>
</evidence>
<dbReference type="GO" id="GO:0003723">
    <property type="term" value="F:RNA binding"/>
    <property type="evidence" value="ECO:0000318"/>
    <property type="project" value="GO_Central"/>
</dbReference>
<dbReference type="PANTHER" id="PTHR48029:SF3">
    <property type="entry name" value="RNA-BINDING (RRM_RBD_RNP MOTIFS) FAMILY PROTEIN"/>
    <property type="match status" value="1"/>
</dbReference>
<dbReference type="SMART" id="SM00360">
    <property type="entry name" value="RRM"/>
    <property type="match status" value="1"/>
</dbReference>
<reference evidence="4" key="1">
    <citation type="submission" date="2021-05" db="UniProtKB">
        <authorList>
            <consortium name="EnsemblPlants"/>
        </authorList>
    </citation>
    <scope>IDENTIFICATION</scope>
    <source>
        <strain evidence="4">subsp. malaccensis</strain>
    </source>
</reference>
<feature type="domain" description="RRM" evidence="3">
    <location>
        <begin position="70"/>
        <end position="148"/>
    </location>
</feature>
<dbReference type="AlphaFoldDB" id="A0A804JH39"/>
<dbReference type="InterPro" id="IPR000504">
    <property type="entry name" value="RRM_dom"/>
</dbReference>
<dbReference type="InterPro" id="IPR012677">
    <property type="entry name" value="Nucleotide-bd_a/b_plait_sf"/>
</dbReference>
<evidence type="ECO:0000259" key="3">
    <source>
        <dbReference type="PROSITE" id="PS50102"/>
    </source>
</evidence>
<dbReference type="Gene3D" id="3.30.70.330">
    <property type="match status" value="1"/>
</dbReference>
<dbReference type="PROSITE" id="PS50102">
    <property type="entry name" value="RRM"/>
    <property type="match status" value="1"/>
</dbReference>
<dbReference type="EnsemblPlants" id="Ma06_t16880.1">
    <property type="protein sequence ID" value="Ma06_p16880.1"/>
    <property type="gene ID" value="Ma06_g16880"/>
</dbReference>
<dbReference type="PANTHER" id="PTHR48029">
    <property type="entry name" value="NUCLEOLAR PROTEIN 8"/>
    <property type="match status" value="1"/>
</dbReference>
<organism evidence="4 5">
    <name type="scientific">Musa acuminata subsp. malaccensis</name>
    <name type="common">Wild banana</name>
    <name type="synonym">Musa malaccensis</name>
    <dbReference type="NCBI Taxonomy" id="214687"/>
    <lineage>
        <taxon>Eukaryota</taxon>
        <taxon>Viridiplantae</taxon>
        <taxon>Streptophyta</taxon>
        <taxon>Embryophyta</taxon>
        <taxon>Tracheophyta</taxon>
        <taxon>Spermatophyta</taxon>
        <taxon>Magnoliopsida</taxon>
        <taxon>Liliopsida</taxon>
        <taxon>Zingiberales</taxon>
        <taxon>Musaceae</taxon>
        <taxon>Musa</taxon>
    </lineage>
</organism>
<name>A0A804JH39_MUSAM</name>
<dbReference type="Proteomes" id="UP000012960">
    <property type="component" value="Unplaced"/>
</dbReference>
<dbReference type="InterPro" id="IPR035979">
    <property type="entry name" value="RBD_domain_sf"/>
</dbReference>
<dbReference type="Gramene" id="Ma06_t16880.1">
    <property type="protein sequence ID" value="Ma06_p16880.1"/>
    <property type="gene ID" value="Ma06_g16880"/>
</dbReference>
<dbReference type="OMA" id="QGMNAKF"/>
<keyword evidence="5" id="KW-1185">Reference proteome</keyword>
<proteinExistence type="predicted"/>
<accession>A0A804JH39</accession>
<keyword evidence="1 2" id="KW-0694">RNA-binding</keyword>
<protein>
    <recommendedName>
        <fullName evidence="3">RRM domain-containing protein</fullName>
    </recommendedName>
</protein>
<sequence length="176" mass="19170">MALSSSSFALRRLLRVSSSASLPQWTWSPLSAYRQNSSSSSSSSSSSPSPSIFPFDDDAAASNLPPLTTPKLFVSGLSRLTTDDKLKEAFSPYGQLLEAKVIADRISGRSKGFGFVRYATIEEADKARHGMNAKFLDGWVIFVDPAKPREPRPQKPAEPEPFEAGLRINKTVGWCG</sequence>